<feature type="transmembrane region" description="Helical" evidence="1">
    <location>
        <begin position="44"/>
        <end position="64"/>
    </location>
</feature>
<protein>
    <submittedName>
        <fullName evidence="2">Uncharacterized protein</fullName>
    </submittedName>
</protein>
<comment type="caution">
    <text evidence="2">The sequence shown here is derived from an EMBL/GenBank/DDBJ whole genome shotgun (WGS) entry which is preliminary data.</text>
</comment>
<sequence length="215" mass="22152">MSIPFYDSGLASGLLSGVLFGFALEAAGFGSPRKLTGQFTLKDFAVFKVMFTAVLVAAIGLYALRLSGVIADNSVYIPTLFFWAMAGGGVLIGAGFALGGYCPGTSLAGLGSGRIDALVFFAGMVAGTIVFAAVFEPLTGFYLAAKGPDAQRLTDLTGLPEWLILAVLVVVAAGGFVLGGKLERARGGPFTAEDVCTPQAEDTEKVQRHGQALEA</sequence>
<gene>
    <name evidence="2" type="ORF">C8N35_102466</name>
</gene>
<proteinExistence type="predicted"/>
<dbReference type="Pfam" id="PF04143">
    <property type="entry name" value="Sulf_transp"/>
    <property type="match status" value="1"/>
</dbReference>
<evidence type="ECO:0000256" key="1">
    <source>
        <dbReference type="SAM" id="Phobius"/>
    </source>
</evidence>
<dbReference type="InterPro" id="IPR007272">
    <property type="entry name" value="Sulf_transp_TsuA/YedE"/>
</dbReference>
<evidence type="ECO:0000313" key="2">
    <source>
        <dbReference type="EMBL" id="PTW61750.1"/>
    </source>
</evidence>
<keyword evidence="3" id="KW-1185">Reference proteome</keyword>
<feature type="transmembrane region" description="Helical" evidence="1">
    <location>
        <begin position="162"/>
        <end position="180"/>
    </location>
</feature>
<dbReference type="EMBL" id="QAYG01000002">
    <property type="protein sequence ID" value="PTW61750.1"/>
    <property type="molecule type" value="Genomic_DNA"/>
</dbReference>
<feature type="transmembrane region" description="Helical" evidence="1">
    <location>
        <begin position="118"/>
        <end position="142"/>
    </location>
</feature>
<keyword evidence="1" id="KW-0472">Membrane</keyword>
<name>A0A2T5VDB7_9HYPH</name>
<dbReference type="OrthoDB" id="1450994at2"/>
<evidence type="ECO:0000313" key="3">
    <source>
        <dbReference type="Proteomes" id="UP000244081"/>
    </source>
</evidence>
<accession>A0A2T5VDB7</accession>
<reference evidence="2 3" key="1">
    <citation type="submission" date="2018-04" db="EMBL/GenBank/DDBJ databases">
        <title>Genomic Encyclopedia of Archaeal and Bacterial Type Strains, Phase II (KMG-II): from individual species to whole genera.</title>
        <authorList>
            <person name="Goeker M."/>
        </authorList>
    </citation>
    <scope>NUCLEOTIDE SEQUENCE [LARGE SCALE GENOMIC DNA]</scope>
    <source>
        <strain evidence="2 3">DSM 23382</strain>
    </source>
</reference>
<dbReference type="Proteomes" id="UP000244081">
    <property type="component" value="Unassembled WGS sequence"/>
</dbReference>
<dbReference type="AlphaFoldDB" id="A0A2T5VDB7"/>
<keyword evidence="1" id="KW-1133">Transmembrane helix</keyword>
<organism evidence="2 3">
    <name type="scientific">Breoghania corrubedonensis</name>
    <dbReference type="NCBI Taxonomy" id="665038"/>
    <lineage>
        <taxon>Bacteria</taxon>
        <taxon>Pseudomonadati</taxon>
        <taxon>Pseudomonadota</taxon>
        <taxon>Alphaproteobacteria</taxon>
        <taxon>Hyphomicrobiales</taxon>
        <taxon>Stappiaceae</taxon>
        <taxon>Breoghania</taxon>
    </lineage>
</organism>
<keyword evidence="1" id="KW-0812">Transmembrane</keyword>
<feature type="transmembrane region" description="Helical" evidence="1">
    <location>
        <begin position="76"/>
        <end position="98"/>
    </location>
</feature>
<dbReference type="RefSeq" id="WP_107989581.1">
    <property type="nucleotide sequence ID" value="NZ_QAYG01000002.1"/>
</dbReference>
<feature type="transmembrane region" description="Helical" evidence="1">
    <location>
        <begin position="12"/>
        <end position="32"/>
    </location>
</feature>